<dbReference type="PROSITE" id="PS50929">
    <property type="entry name" value="ABC_TM1F"/>
    <property type="match status" value="1"/>
</dbReference>
<dbReference type="SUPFAM" id="SSF90123">
    <property type="entry name" value="ABC transporter transmembrane region"/>
    <property type="match status" value="1"/>
</dbReference>
<dbReference type="InterPro" id="IPR003593">
    <property type="entry name" value="AAA+_ATPase"/>
</dbReference>
<dbReference type="CDD" id="cd18584">
    <property type="entry name" value="ABC_6TM_AarD_CydD"/>
    <property type="match status" value="1"/>
</dbReference>
<dbReference type="Pfam" id="PF00664">
    <property type="entry name" value="ABC_membrane"/>
    <property type="match status" value="1"/>
</dbReference>
<evidence type="ECO:0000259" key="11">
    <source>
        <dbReference type="PROSITE" id="PS50929"/>
    </source>
</evidence>
<feature type="transmembrane region" description="Helical" evidence="9">
    <location>
        <begin position="15"/>
        <end position="44"/>
    </location>
</feature>
<feature type="transmembrane region" description="Helical" evidence="9">
    <location>
        <begin position="50"/>
        <end position="70"/>
    </location>
</feature>
<feature type="domain" description="ABC transmembrane type-1" evidence="11">
    <location>
        <begin position="18"/>
        <end position="300"/>
    </location>
</feature>
<dbReference type="OrthoDB" id="9806127at2"/>
<evidence type="ECO:0000256" key="7">
    <source>
        <dbReference type="ARBA" id="ARBA00022989"/>
    </source>
</evidence>
<evidence type="ECO:0000256" key="6">
    <source>
        <dbReference type="ARBA" id="ARBA00022840"/>
    </source>
</evidence>
<dbReference type="SMART" id="SM00382">
    <property type="entry name" value="AAA"/>
    <property type="match status" value="1"/>
</dbReference>
<dbReference type="InterPro" id="IPR011527">
    <property type="entry name" value="ABC1_TM_dom"/>
</dbReference>
<evidence type="ECO:0000256" key="8">
    <source>
        <dbReference type="ARBA" id="ARBA00023136"/>
    </source>
</evidence>
<dbReference type="Proteomes" id="UP000270219">
    <property type="component" value="Unassembled WGS sequence"/>
</dbReference>
<dbReference type="GO" id="GO:0016887">
    <property type="term" value="F:ATP hydrolysis activity"/>
    <property type="evidence" value="ECO:0007669"/>
    <property type="project" value="InterPro"/>
</dbReference>
<dbReference type="InterPro" id="IPR027417">
    <property type="entry name" value="P-loop_NTPase"/>
</dbReference>
<keyword evidence="6" id="KW-0067">ATP-binding</keyword>
<keyword evidence="3" id="KW-1003">Cell membrane</keyword>
<dbReference type="FunFam" id="3.40.50.300:FF:000221">
    <property type="entry name" value="Multidrug ABC transporter ATP-binding protein"/>
    <property type="match status" value="1"/>
</dbReference>
<dbReference type="Pfam" id="PF00005">
    <property type="entry name" value="ABC_tran"/>
    <property type="match status" value="1"/>
</dbReference>
<dbReference type="GO" id="GO:0042883">
    <property type="term" value="P:cysteine transport"/>
    <property type="evidence" value="ECO:0007669"/>
    <property type="project" value="InterPro"/>
</dbReference>
<proteinExistence type="predicted"/>
<keyword evidence="13" id="KW-1185">Reference proteome</keyword>
<comment type="caution">
    <text evidence="12">The sequence shown here is derived from an EMBL/GenBank/DDBJ whole genome shotgun (WGS) entry which is preliminary data.</text>
</comment>
<protein>
    <submittedName>
        <fullName evidence="12">Thiol reductant ABC exporter subunit CydD</fullName>
    </submittedName>
</protein>
<dbReference type="EMBL" id="RCHR01000002">
    <property type="protein sequence ID" value="RLL47070.1"/>
    <property type="molecule type" value="Genomic_DNA"/>
</dbReference>
<dbReference type="GO" id="GO:0005886">
    <property type="term" value="C:plasma membrane"/>
    <property type="evidence" value="ECO:0007669"/>
    <property type="project" value="UniProtKB-SubCell"/>
</dbReference>
<sequence length="576" mass="63964">MATLKDLASKQKSKIFSLVIIAVLSGLSIILQAYLFVVIVDLIFLKQEPFSEVLSLLIGLLGVMFARTLFQYTSGRIGIKMASKVKNDVRKALLHKFSNNPILASTKGQSGQKVSVMMDAVDEIDSYFSSYIPQVIQASIIPLMILIYIFTQHWMTAVIIVITAPFIPIFMMIIGFQTKDKAEQQLDKMAAFSGKFLDTLQGLTTLKLYGRSNEKKKEIEKSSLDFRDATMEVLKIAFSNSLALEFISMLSIGLIALEVAIRLIIFQDISFFIGFLMLVLAPEFYTKLKDLGSAFHTGRSSMGAAKKIQHELAEEQQAVTWGNERLPTDQPPKISLKNAGFYYGEATFSLKQIDVEINPYEQVAIVGRTGSGKTTLLHLIAGLLPLAEGEIEVNGRPLSSYRENDWYDRLSYISQDPYLFSGTIAENIAIGTQMNATRQEIEDAARQAGISDLFESLENGYDTPIGEAGRGLSGGEKQRTAIARAFLKKPSIILFDEPTTGLDLETERILQASIKKLAKHSTIITVAHRLHTIQHADKILFMENGQVLAVGTHEELLQTVTSYRQMVEEQQGGALH</sequence>
<dbReference type="NCBIfam" id="TIGR02857">
    <property type="entry name" value="CydD"/>
    <property type="match status" value="1"/>
</dbReference>
<dbReference type="InterPro" id="IPR036640">
    <property type="entry name" value="ABC1_TM_sf"/>
</dbReference>
<feature type="transmembrane region" description="Helical" evidence="9">
    <location>
        <begin position="156"/>
        <end position="176"/>
    </location>
</feature>
<dbReference type="GO" id="GO:0005524">
    <property type="term" value="F:ATP binding"/>
    <property type="evidence" value="ECO:0007669"/>
    <property type="project" value="UniProtKB-KW"/>
</dbReference>
<evidence type="ECO:0000256" key="3">
    <source>
        <dbReference type="ARBA" id="ARBA00022475"/>
    </source>
</evidence>
<dbReference type="RefSeq" id="WP_121522321.1">
    <property type="nucleotide sequence ID" value="NZ_RCHR01000002.1"/>
</dbReference>
<comment type="subcellular location">
    <subcellularLocation>
        <location evidence="1">Cell membrane</location>
        <topology evidence="1">Multi-pass membrane protein</topology>
    </subcellularLocation>
</comment>
<reference evidence="12 13" key="1">
    <citation type="submission" date="2018-10" db="EMBL/GenBank/DDBJ databases">
        <title>Oceanobacillus sp. YLB-02 draft genome.</title>
        <authorList>
            <person name="Yu L."/>
        </authorList>
    </citation>
    <scope>NUCLEOTIDE SEQUENCE [LARGE SCALE GENOMIC DNA]</scope>
    <source>
        <strain evidence="12 13">YLB-02</strain>
    </source>
</reference>
<keyword evidence="4 9" id="KW-0812">Transmembrane</keyword>
<keyword evidence="8 9" id="KW-0472">Membrane</keyword>
<feature type="domain" description="ABC transporter" evidence="10">
    <location>
        <begin position="334"/>
        <end position="569"/>
    </location>
</feature>
<dbReference type="Gene3D" id="3.40.50.300">
    <property type="entry name" value="P-loop containing nucleotide triphosphate hydrolases"/>
    <property type="match status" value="1"/>
</dbReference>
<evidence type="ECO:0000259" key="10">
    <source>
        <dbReference type="PROSITE" id="PS50893"/>
    </source>
</evidence>
<dbReference type="SUPFAM" id="SSF52540">
    <property type="entry name" value="P-loop containing nucleoside triphosphate hydrolases"/>
    <property type="match status" value="1"/>
</dbReference>
<gene>
    <name evidence="12" type="primary">cydD</name>
    <name evidence="12" type="ORF">D8M04_07740</name>
</gene>
<name>A0A498DEI3_9BACI</name>
<keyword evidence="5" id="KW-0547">Nucleotide-binding</keyword>
<dbReference type="InterPro" id="IPR014216">
    <property type="entry name" value="ABC_transptr_CydD"/>
</dbReference>
<evidence type="ECO:0000256" key="9">
    <source>
        <dbReference type="SAM" id="Phobius"/>
    </source>
</evidence>
<dbReference type="AlphaFoldDB" id="A0A498DEI3"/>
<dbReference type="PROSITE" id="PS50893">
    <property type="entry name" value="ABC_TRANSPORTER_2"/>
    <property type="match status" value="1"/>
</dbReference>
<accession>A0A498DEI3</accession>
<evidence type="ECO:0000313" key="13">
    <source>
        <dbReference type="Proteomes" id="UP000270219"/>
    </source>
</evidence>
<dbReference type="Gene3D" id="1.20.1560.10">
    <property type="entry name" value="ABC transporter type 1, transmembrane domain"/>
    <property type="match status" value="1"/>
</dbReference>
<dbReference type="PANTHER" id="PTHR24221">
    <property type="entry name" value="ATP-BINDING CASSETTE SUB-FAMILY B"/>
    <property type="match status" value="1"/>
</dbReference>
<keyword evidence="2" id="KW-0813">Transport</keyword>
<feature type="transmembrane region" description="Helical" evidence="9">
    <location>
        <begin position="263"/>
        <end position="281"/>
    </location>
</feature>
<dbReference type="InterPro" id="IPR039421">
    <property type="entry name" value="Type_1_exporter"/>
</dbReference>
<dbReference type="PANTHER" id="PTHR24221:SF590">
    <property type="entry name" value="COMPONENT LINKED WITH THE ASSEMBLY OF CYTOCHROME' TRANSPORT TRANSMEMBRANE ATP-BINDING PROTEIN ABC TRANSPORTER CYDD-RELATED"/>
    <property type="match status" value="1"/>
</dbReference>
<keyword evidence="7 9" id="KW-1133">Transmembrane helix</keyword>
<evidence type="ECO:0000256" key="4">
    <source>
        <dbReference type="ARBA" id="ARBA00022692"/>
    </source>
</evidence>
<evidence type="ECO:0000313" key="12">
    <source>
        <dbReference type="EMBL" id="RLL47070.1"/>
    </source>
</evidence>
<dbReference type="InterPro" id="IPR003439">
    <property type="entry name" value="ABC_transporter-like_ATP-bd"/>
</dbReference>
<organism evidence="12 13">
    <name type="scientific">Oceanobacillus piezotolerans</name>
    <dbReference type="NCBI Taxonomy" id="2448030"/>
    <lineage>
        <taxon>Bacteria</taxon>
        <taxon>Bacillati</taxon>
        <taxon>Bacillota</taxon>
        <taxon>Bacilli</taxon>
        <taxon>Bacillales</taxon>
        <taxon>Bacillaceae</taxon>
        <taxon>Oceanobacillus</taxon>
    </lineage>
</organism>
<dbReference type="GO" id="GO:0140359">
    <property type="term" value="F:ABC-type transporter activity"/>
    <property type="evidence" value="ECO:0007669"/>
    <property type="project" value="InterPro"/>
</dbReference>
<evidence type="ECO:0000256" key="5">
    <source>
        <dbReference type="ARBA" id="ARBA00022741"/>
    </source>
</evidence>
<evidence type="ECO:0000256" key="1">
    <source>
        <dbReference type="ARBA" id="ARBA00004651"/>
    </source>
</evidence>
<evidence type="ECO:0000256" key="2">
    <source>
        <dbReference type="ARBA" id="ARBA00022448"/>
    </source>
</evidence>
<feature type="transmembrane region" description="Helical" evidence="9">
    <location>
        <begin position="131"/>
        <end position="150"/>
    </location>
</feature>